<organism evidence="2 3">
    <name type="scientific">Scytonema hofmannii FACHB-248</name>
    <dbReference type="NCBI Taxonomy" id="1842502"/>
    <lineage>
        <taxon>Bacteria</taxon>
        <taxon>Bacillati</taxon>
        <taxon>Cyanobacteriota</taxon>
        <taxon>Cyanophyceae</taxon>
        <taxon>Nostocales</taxon>
        <taxon>Scytonemataceae</taxon>
        <taxon>Scytonema</taxon>
    </lineage>
</organism>
<keyword evidence="3" id="KW-1185">Reference proteome</keyword>
<reference evidence="2 3" key="1">
    <citation type="journal article" date="2020" name="ISME J.">
        <title>Comparative genomics reveals insights into cyanobacterial evolution and habitat adaptation.</title>
        <authorList>
            <person name="Chen M.Y."/>
            <person name="Teng W.K."/>
            <person name="Zhao L."/>
            <person name="Hu C.X."/>
            <person name="Zhou Y.K."/>
            <person name="Han B.P."/>
            <person name="Song L.R."/>
            <person name="Shu W.S."/>
        </authorList>
    </citation>
    <scope>NUCLEOTIDE SEQUENCE [LARGE SCALE GENOMIC DNA]</scope>
    <source>
        <strain evidence="2 3">FACHB-248</strain>
    </source>
</reference>
<dbReference type="EMBL" id="JACJTA010000173">
    <property type="protein sequence ID" value="MBD2609569.1"/>
    <property type="molecule type" value="Genomic_DNA"/>
</dbReference>
<feature type="compositionally biased region" description="Polar residues" evidence="1">
    <location>
        <begin position="36"/>
        <end position="47"/>
    </location>
</feature>
<gene>
    <name evidence="2" type="ORF">H6G81_35045</name>
</gene>
<accession>A0ABR8H211</accession>
<evidence type="ECO:0000313" key="3">
    <source>
        <dbReference type="Proteomes" id="UP000660380"/>
    </source>
</evidence>
<dbReference type="RefSeq" id="WP_029637101.1">
    <property type="nucleotide sequence ID" value="NZ_JACJTA010000173.1"/>
</dbReference>
<sequence length="116" mass="13028">METVETNRNGIKTHENNGNKANKDNKQRRHLPSLPGATSASDMTTVTYNGLSDKTPVEWSSLKNYEIFSLSPDGSFPLMKVCRSKAVRLSDREVLMVGGGRCYRVSFSNHYERPAF</sequence>
<feature type="region of interest" description="Disordered" evidence="1">
    <location>
        <begin position="1"/>
        <end position="47"/>
    </location>
</feature>
<protein>
    <submittedName>
        <fullName evidence="2">Uncharacterized protein</fullName>
    </submittedName>
</protein>
<proteinExistence type="predicted"/>
<comment type="caution">
    <text evidence="2">The sequence shown here is derived from an EMBL/GenBank/DDBJ whole genome shotgun (WGS) entry which is preliminary data.</text>
</comment>
<name>A0ABR8H211_9CYAN</name>
<dbReference type="Proteomes" id="UP000660380">
    <property type="component" value="Unassembled WGS sequence"/>
</dbReference>
<evidence type="ECO:0000313" key="2">
    <source>
        <dbReference type="EMBL" id="MBD2609569.1"/>
    </source>
</evidence>
<feature type="compositionally biased region" description="Basic and acidic residues" evidence="1">
    <location>
        <begin position="12"/>
        <end position="25"/>
    </location>
</feature>
<evidence type="ECO:0000256" key="1">
    <source>
        <dbReference type="SAM" id="MobiDB-lite"/>
    </source>
</evidence>
<feature type="compositionally biased region" description="Polar residues" evidence="1">
    <location>
        <begin position="1"/>
        <end position="11"/>
    </location>
</feature>